<dbReference type="Pfam" id="PF09339">
    <property type="entry name" value="HTH_IclR"/>
    <property type="match status" value="1"/>
</dbReference>
<dbReference type="PANTHER" id="PTHR30136:SF24">
    <property type="entry name" value="HTH-TYPE TRANSCRIPTIONAL REPRESSOR ALLR"/>
    <property type="match status" value="1"/>
</dbReference>
<dbReference type="RefSeq" id="WP_230868433.1">
    <property type="nucleotide sequence ID" value="NZ_CP046640.1"/>
</dbReference>
<dbReference type="EMBL" id="CP046640">
    <property type="protein sequence ID" value="QTL96721.1"/>
    <property type="molecule type" value="Genomic_DNA"/>
</dbReference>
<protein>
    <recommendedName>
        <fullName evidence="5">Glycerol operon regulatory protein</fullName>
    </recommendedName>
</protein>
<dbReference type="SUPFAM" id="SSF46785">
    <property type="entry name" value="Winged helix' DNA-binding domain"/>
    <property type="match status" value="1"/>
</dbReference>
<dbReference type="Gene3D" id="3.30.450.40">
    <property type="match status" value="1"/>
</dbReference>
<comment type="function">
    <text evidence="4">May be an activator protein for the gylABX operon.</text>
</comment>
<dbReference type="GO" id="GO:0003677">
    <property type="term" value="F:DNA binding"/>
    <property type="evidence" value="ECO:0007669"/>
    <property type="project" value="UniProtKB-KW"/>
</dbReference>
<dbReference type="Proteomes" id="UP000665020">
    <property type="component" value="Chromosome"/>
</dbReference>
<dbReference type="Pfam" id="PF01614">
    <property type="entry name" value="IclR_C"/>
    <property type="match status" value="1"/>
</dbReference>
<dbReference type="InterPro" id="IPR014757">
    <property type="entry name" value="Tscrpt_reg_IclR_C"/>
</dbReference>
<name>A0A8A7K5X5_9FIRM</name>
<dbReference type="AlphaFoldDB" id="A0A8A7K5X5"/>
<feature type="domain" description="HTH iclR-type" evidence="6">
    <location>
        <begin position="10"/>
        <end position="71"/>
    </location>
</feature>
<dbReference type="KEGG" id="ifn:GM661_01390"/>
<dbReference type="InterPro" id="IPR005471">
    <property type="entry name" value="Tscrpt_reg_IclR_N"/>
</dbReference>
<keyword evidence="9" id="KW-1185">Reference proteome</keyword>
<proteinExistence type="predicted"/>
<dbReference type="InterPro" id="IPR036390">
    <property type="entry name" value="WH_DNA-bd_sf"/>
</dbReference>
<evidence type="ECO:0000256" key="3">
    <source>
        <dbReference type="ARBA" id="ARBA00023163"/>
    </source>
</evidence>
<evidence type="ECO:0000256" key="5">
    <source>
        <dbReference type="ARBA" id="ARBA00070406"/>
    </source>
</evidence>
<dbReference type="InterPro" id="IPR036388">
    <property type="entry name" value="WH-like_DNA-bd_sf"/>
</dbReference>
<dbReference type="InterPro" id="IPR050707">
    <property type="entry name" value="HTH_MetabolicPath_Reg"/>
</dbReference>
<dbReference type="PROSITE" id="PS51077">
    <property type="entry name" value="HTH_ICLR"/>
    <property type="match status" value="1"/>
</dbReference>
<gene>
    <name evidence="8" type="ORF">GM661_01390</name>
</gene>
<evidence type="ECO:0000313" key="8">
    <source>
        <dbReference type="EMBL" id="QTL96721.1"/>
    </source>
</evidence>
<accession>A0A8A7K5X5</accession>
<dbReference type="GO" id="GO:0045892">
    <property type="term" value="P:negative regulation of DNA-templated transcription"/>
    <property type="evidence" value="ECO:0007669"/>
    <property type="project" value="TreeGrafter"/>
</dbReference>
<dbReference type="SUPFAM" id="SSF55781">
    <property type="entry name" value="GAF domain-like"/>
    <property type="match status" value="1"/>
</dbReference>
<dbReference type="GO" id="GO:0003700">
    <property type="term" value="F:DNA-binding transcription factor activity"/>
    <property type="evidence" value="ECO:0007669"/>
    <property type="project" value="TreeGrafter"/>
</dbReference>
<evidence type="ECO:0000259" key="7">
    <source>
        <dbReference type="PROSITE" id="PS51078"/>
    </source>
</evidence>
<evidence type="ECO:0000256" key="2">
    <source>
        <dbReference type="ARBA" id="ARBA00023125"/>
    </source>
</evidence>
<dbReference type="Gene3D" id="1.10.10.10">
    <property type="entry name" value="Winged helix-like DNA-binding domain superfamily/Winged helix DNA-binding domain"/>
    <property type="match status" value="1"/>
</dbReference>
<dbReference type="InterPro" id="IPR029016">
    <property type="entry name" value="GAF-like_dom_sf"/>
</dbReference>
<dbReference type="PROSITE" id="PS51078">
    <property type="entry name" value="ICLR_ED"/>
    <property type="match status" value="1"/>
</dbReference>
<sequence>MKNKKPQQLVQSLDRAIDVIEKLVESNKSMGVTELSDSLGLHKSTVYRLLATLGYRGYVEQDDYNQYKVGLKLFEIGGLVLNSLDLREQIKPYLKRLREETRETVHLGIMDETEVVYIDKEETSETIRMYSRIGRRVPAHCTSLGKVILAYSKPDLINKVVKNGLTGCTDKTIIGENQFRKHIKEVFEQGYAIDDEEHRVGIRCISGPIFNFNQDVIASFSISAPINRMTHERIDELAEVVHRYTKQISAAFGYKQK</sequence>
<dbReference type="FunFam" id="1.10.10.10:FF:000056">
    <property type="entry name" value="IclR family transcriptional regulator"/>
    <property type="match status" value="1"/>
</dbReference>
<dbReference type="PANTHER" id="PTHR30136">
    <property type="entry name" value="HELIX-TURN-HELIX TRANSCRIPTIONAL REGULATOR, ICLR FAMILY"/>
    <property type="match status" value="1"/>
</dbReference>
<evidence type="ECO:0000259" key="6">
    <source>
        <dbReference type="PROSITE" id="PS51077"/>
    </source>
</evidence>
<evidence type="ECO:0000256" key="1">
    <source>
        <dbReference type="ARBA" id="ARBA00023015"/>
    </source>
</evidence>
<organism evidence="8 9">
    <name type="scientific">Iocasia fonsfrigidae</name>
    <dbReference type="NCBI Taxonomy" id="2682810"/>
    <lineage>
        <taxon>Bacteria</taxon>
        <taxon>Bacillati</taxon>
        <taxon>Bacillota</taxon>
        <taxon>Clostridia</taxon>
        <taxon>Halanaerobiales</taxon>
        <taxon>Halanaerobiaceae</taxon>
        <taxon>Iocasia</taxon>
    </lineage>
</organism>
<keyword evidence="3" id="KW-0804">Transcription</keyword>
<evidence type="ECO:0000313" key="9">
    <source>
        <dbReference type="Proteomes" id="UP000665020"/>
    </source>
</evidence>
<evidence type="ECO:0000256" key="4">
    <source>
        <dbReference type="ARBA" id="ARBA00058938"/>
    </source>
</evidence>
<keyword evidence="1" id="KW-0805">Transcription regulation</keyword>
<dbReference type="SMART" id="SM00346">
    <property type="entry name" value="HTH_ICLR"/>
    <property type="match status" value="1"/>
</dbReference>
<reference evidence="8" key="1">
    <citation type="submission" date="2019-12" db="EMBL/GenBank/DDBJ databases">
        <authorList>
            <person name="zhang j."/>
            <person name="sun C.M."/>
        </authorList>
    </citation>
    <scope>NUCLEOTIDE SEQUENCE</scope>
    <source>
        <strain evidence="8">NS-1</strain>
    </source>
</reference>
<feature type="domain" description="IclR-ED" evidence="7">
    <location>
        <begin position="72"/>
        <end position="254"/>
    </location>
</feature>
<keyword evidence="2" id="KW-0238">DNA-binding</keyword>